<feature type="compositionally biased region" description="Polar residues" evidence="1">
    <location>
        <begin position="1"/>
        <end position="12"/>
    </location>
</feature>
<accession>A0A9P5TWP2</accession>
<feature type="compositionally biased region" description="Polar residues" evidence="1">
    <location>
        <begin position="214"/>
        <end position="226"/>
    </location>
</feature>
<gene>
    <name evidence="2" type="ORF">BDP27DRAFT_1433701</name>
</gene>
<feature type="compositionally biased region" description="Low complexity" evidence="1">
    <location>
        <begin position="366"/>
        <end position="378"/>
    </location>
</feature>
<feature type="region of interest" description="Disordered" evidence="1">
    <location>
        <begin position="337"/>
        <end position="378"/>
    </location>
</feature>
<keyword evidence="3" id="KW-1185">Reference proteome</keyword>
<feature type="compositionally biased region" description="Basic residues" evidence="1">
    <location>
        <begin position="757"/>
        <end position="766"/>
    </location>
</feature>
<dbReference type="EMBL" id="JADNRY010000443">
    <property type="protein sequence ID" value="KAF9053972.1"/>
    <property type="molecule type" value="Genomic_DNA"/>
</dbReference>
<feature type="compositionally biased region" description="Basic and acidic residues" evidence="1">
    <location>
        <begin position="337"/>
        <end position="363"/>
    </location>
</feature>
<feature type="compositionally biased region" description="Polar residues" evidence="1">
    <location>
        <begin position="94"/>
        <end position="103"/>
    </location>
</feature>
<name>A0A9P5TWP2_9AGAR</name>
<feature type="compositionally biased region" description="Basic and acidic residues" evidence="1">
    <location>
        <begin position="273"/>
        <end position="282"/>
    </location>
</feature>
<feature type="region of interest" description="Disordered" evidence="1">
    <location>
        <begin position="407"/>
        <end position="674"/>
    </location>
</feature>
<evidence type="ECO:0000256" key="1">
    <source>
        <dbReference type="SAM" id="MobiDB-lite"/>
    </source>
</evidence>
<evidence type="ECO:0000313" key="3">
    <source>
        <dbReference type="Proteomes" id="UP000772434"/>
    </source>
</evidence>
<evidence type="ECO:0000313" key="2">
    <source>
        <dbReference type="EMBL" id="KAF9053972.1"/>
    </source>
</evidence>
<feature type="region of interest" description="Disordered" evidence="1">
    <location>
        <begin position="184"/>
        <end position="246"/>
    </location>
</feature>
<dbReference type="AlphaFoldDB" id="A0A9P5TWP2"/>
<feature type="compositionally biased region" description="Polar residues" evidence="1">
    <location>
        <begin position="643"/>
        <end position="657"/>
    </location>
</feature>
<feature type="region of interest" description="Disordered" evidence="1">
    <location>
        <begin position="1"/>
        <end position="105"/>
    </location>
</feature>
<reference evidence="2" key="1">
    <citation type="submission" date="2020-11" db="EMBL/GenBank/DDBJ databases">
        <authorList>
            <consortium name="DOE Joint Genome Institute"/>
            <person name="Ahrendt S."/>
            <person name="Riley R."/>
            <person name="Andreopoulos W."/>
            <person name="Labutti K."/>
            <person name="Pangilinan J."/>
            <person name="Ruiz-Duenas F.J."/>
            <person name="Barrasa J.M."/>
            <person name="Sanchez-Garcia M."/>
            <person name="Camarero S."/>
            <person name="Miyauchi S."/>
            <person name="Serrano A."/>
            <person name="Linde D."/>
            <person name="Babiker R."/>
            <person name="Drula E."/>
            <person name="Ayuso-Fernandez I."/>
            <person name="Pacheco R."/>
            <person name="Padilla G."/>
            <person name="Ferreira P."/>
            <person name="Barriuso J."/>
            <person name="Kellner H."/>
            <person name="Castanera R."/>
            <person name="Alfaro M."/>
            <person name="Ramirez L."/>
            <person name="Pisabarro A.G."/>
            <person name="Kuo A."/>
            <person name="Tritt A."/>
            <person name="Lipzen A."/>
            <person name="He G."/>
            <person name="Yan M."/>
            <person name="Ng V."/>
            <person name="Cullen D."/>
            <person name="Martin F."/>
            <person name="Rosso M.-N."/>
            <person name="Henrissat B."/>
            <person name="Hibbett D."/>
            <person name="Martinez A.T."/>
            <person name="Grigoriev I.V."/>
        </authorList>
    </citation>
    <scope>NUCLEOTIDE SEQUENCE</scope>
    <source>
        <strain evidence="2">AH 40177</strain>
    </source>
</reference>
<dbReference type="Proteomes" id="UP000772434">
    <property type="component" value="Unassembled WGS sequence"/>
</dbReference>
<feature type="region of interest" description="Disordered" evidence="1">
    <location>
        <begin position="267"/>
        <end position="304"/>
    </location>
</feature>
<feature type="region of interest" description="Disordered" evidence="1">
    <location>
        <begin position="737"/>
        <end position="767"/>
    </location>
</feature>
<protein>
    <submittedName>
        <fullName evidence="2">Uncharacterized protein</fullName>
    </submittedName>
</protein>
<feature type="compositionally biased region" description="Polar residues" evidence="1">
    <location>
        <begin position="416"/>
        <end position="425"/>
    </location>
</feature>
<comment type="caution">
    <text evidence="2">The sequence shown here is derived from an EMBL/GenBank/DDBJ whole genome shotgun (WGS) entry which is preliminary data.</text>
</comment>
<sequence>MESQDTAKVSTRSGKRKFLLPAEQPSDDLPDTGRSQKSEPLPKRIRTKEPLPASSPSRTPDGHPVDYRLPTPAVVANDYSGPNANGKRVDNTPVPDSTTSVSPGQMLFGWAPAQTILGSSKRQKVDFSVHCPKKYSLPSPPLRSDNASLKFMFKFPFFRASPISAADLPSSPSNPASCIQSSEAFDHESNSGISSVQDQPCRSTNGPLNPDGSFVSQSSFLGTAVNNKDAPNGNENPGDYEEKEEENFIMDYLNPGDDMEVDVEGAKGYINDDGSHKLDASRKTSVPQFDCDKASNKGSSPGSAGICPGSSVQLSTLLPLWANSNGYDTSFASLSDPKDCEKGKEKEGVHVDAHPTDAVDKDWLAGPSPSLGTSLSSPYTKRNEKVHVDTNLTDPPLVDMKEVIDDDDWLAGPSPNLGTPLSSPHGNGKEKEKVHVNANLTGSPQTKHPPCVDMQEVVDEDLLTGPSPHLDAPLFSPREKGKEKEKAHVDANLTDAPRKKHPPHEPVEEVVEDGSSAGPIVEDGSSAGPSPNLHAPLSSPHGKGKEKVHVNANLTGAPRKKHPPRVDMQEVVDEDLLPGPSLNLDTPLSSPHGKGKEKVGAHVDANLTDAPRKKHPPHEPVEEVVEDGSSAGPSTKPDPRPRSSGNMVPNPTESSAPNWMDVDSDDPSVSSLTDPENVHVGHIYKELKELIWSQVRPSSMQNHFRTLLKAPNPDYPEIWRGVYLYIAVTHSIEPIGALPKPNNDSPKPPKPAQPMPKRWRRTKHQPGARVSLSKSVCMETRELMRSTLIKDKIIFVEDKDKIISVDLWKVNDWKAGRHAGPTTDSFYLELASTGTWTPIAVALFKYPQYLLWRL</sequence>
<proteinExistence type="predicted"/>
<organism evidence="2 3">
    <name type="scientific">Rhodocollybia butyracea</name>
    <dbReference type="NCBI Taxonomy" id="206335"/>
    <lineage>
        <taxon>Eukaryota</taxon>
        <taxon>Fungi</taxon>
        <taxon>Dikarya</taxon>
        <taxon>Basidiomycota</taxon>
        <taxon>Agaricomycotina</taxon>
        <taxon>Agaricomycetes</taxon>
        <taxon>Agaricomycetidae</taxon>
        <taxon>Agaricales</taxon>
        <taxon>Marasmiineae</taxon>
        <taxon>Omphalotaceae</taxon>
        <taxon>Rhodocollybia</taxon>
    </lineage>
</organism>
<feature type="compositionally biased region" description="Polar residues" evidence="1">
    <location>
        <begin position="190"/>
        <end position="207"/>
    </location>
</feature>
<feature type="compositionally biased region" description="Basic and acidic residues" evidence="1">
    <location>
        <begin position="477"/>
        <end position="489"/>
    </location>
</feature>